<evidence type="ECO:0000256" key="1">
    <source>
        <dbReference type="ARBA" id="ARBA00022741"/>
    </source>
</evidence>
<evidence type="ECO:0000259" key="4">
    <source>
        <dbReference type="PROSITE" id="PS50011"/>
    </source>
</evidence>
<dbReference type="GO" id="GO:0005524">
    <property type="term" value="F:ATP binding"/>
    <property type="evidence" value="ECO:0007669"/>
    <property type="project" value="UniProtKB-KW"/>
</dbReference>
<evidence type="ECO:0000313" key="7">
    <source>
        <dbReference type="Proteomes" id="UP001152797"/>
    </source>
</evidence>
<dbReference type="PANTHER" id="PTHR27001">
    <property type="entry name" value="OS01G0253100 PROTEIN"/>
    <property type="match status" value="1"/>
</dbReference>
<dbReference type="EMBL" id="CAMXCT020000739">
    <property type="protein sequence ID" value="CAL1136096.1"/>
    <property type="molecule type" value="Genomic_DNA"/>
</dbReference>
<dbReference type="EMBL" id="CAMXCT010000739">
    <property type="protein sequence ID" value="CAI3982721.1"/>
    <property type="molecule type" value="Genomic_DNA"/>
</dbReference>
<dbReference type="InterPro" id="IPR008271">
    <property type="entry name" value="Ser/Thr_kinase_AS"/>
</dbReference>
<dbReference type="Gene3D" id="1.10.510.10">
    <property type="entry name" value="Transferase(Phosphotransferase) domain 1"/>
    <property type="match status" value="1"/>
</dbReference>
<dbReference type="PROSITE" id="PS00108">
    <property type="entry name" value="PROTEIN_KINASE_ST"/>
    <property type="match status" value="1"/>
</dbReference>
<dbReference type="SUPFAM" id="SSF56112">
    <property type="entry name" value="Protein kinase-like (PK-like)"/>
    <property type="match status" value="1"/>
</dbReference>
<keyword evidence="2" id="KW-0067">ATP-binding</keyword>
<keyword evidence="1" id="KW-0547">Nucleotide-binding</keyword>
<dbReference type="Proteomes" id="UP001152797">
    <property type="component" value="Unassembled WGS sequence"/>
</dbReference>
<dbReference type="AlphaFoldDB" id="A0A9P1C2M1"/>
<dbReference type="InterPro" id="IPR011009">
    <property type="entry name" value="Kinase-like_dom_sf"/>
</dbReference>
<keyword evidence="6" id="KW-0418">Kinase</keyword>
<name>A0A9P1C2M1_9DINO</name>
<proteinExistence type="predicted"/>
<feature type="domain" description="Protein kinase" evidence="4">
    <location>
        <begin position="91"/>
        <end position="351"/>
    </location>
</feature>
<keyword evidence="7" id="KW-1185">Reference proteome</keyword>
<comment type="caution">
    <text evidence="5">The sequence shown here is derived from an EMBL/GenBank/DDBJ whole genome shotgun (WGS) entry which is preliminary data.</text>
</comment>
<dbReference type="GO" id="GO:0005886">
    <property type="term" value="C:plasma membrane"/>
    <property type="evidence" value="ECO:0007669"/>
    <property type="project" value="TreeGrafter"/>
</dbReference>
<keyword evidence="6" id="KW-0675">Receptor</keyword>
<dbReference type="SMART" id="SM00220">
    <property type="entry name" value="S_TKc"/>
    <property type="match status" value="1"/>
</dbReference>
<dbReference type="OrthoDB" id="4062651at2759"/>
<dbReference type="PROSITE" id="PS50011">
    <property type="entry name" value="PROTEIN_KINASE_DOM"/>
    <property type="match status" value="1"/>
</dbReference>
<dbReference type="EMBL" id="CAMXCT030000739">
    <property type="protein sequence ID" value="CAL4770033.1"/>
    <property type="molecule type" value="Genomic_DNA"/>
</dbReference>
<keyword evidence="3" id="KW-0175">Coiled coil</keyword>
<sequence>MSFSDSPAPTHRLAKLCTWKREWLKDVFGLKSSKKTVDAIQLESGQAKPGVLGKSGSQSSTPQAMIVVAADDSNRGELMEYRTLANACSNWSDGNILGKGAAATVYRCSLPRFGQVAVKRFHQTPAGGMAYNFDRELDALCQCRHPHVLEILGRSQSGPEQLIVMPLMEGGCLTSALPLMTWAPRAECFGQVVTAVSFLHGKKMVHRDIKSSNILLDRMRRHARLADFGLAKDQVKGSVHGTTGIVVGSPGYMAPELMMRPANEKTDAFALGIVLLEILTGQGAWNEARDAMALGDAAVSDGAFQVSMLDHSAGWPDLEVQVLGNYAVLLTSFDPNQRVTLASMEESQPYKATGQRRVGTAEPQAVESESLVVSVRFCSPHAACAAHVHQRRFVGGGFRVKICAQVDELLRENAQLRLDRPRPFASPGAGLGSPETQDPTLARAEDLGELRRLHGEVASQRRVLDRMVQMLSADAGTAAFELLIEECQRLFQRVVAMNDENAVLKVRVGDAPKEALPNNLQEAHEANGVLRSRLDALSAELFATTTWKEEAAKRLNQQATEIEQLRQRLSSLSPEMDVQALEEAMRPPEDQLRHQLERSQQQRSNLEKFLAAQTSRVAQLSADMEELQQRLREVVFSMSDVVAPPEAVVRERVRMEFEEQLRQQGLKVQKAEEEIQNS</sequence>
<organism evidence="5">
    <name type="scientific">Cladocopium goreaui</name>
    <dbReference type="NCBI Taxonomy" id="2562237"/>
    <lineage>
        <taxon>Eukaryota</taxon>
        <taxon>Sar</taxon>
        <taxon>Alveolata</taxon>
        <taxon>Dinophyceae</taxon>
        <taxon>Suessiales</taxon>
        <taxon>Symbiodiniaceae</taxon>
        <taxon>Cladocopium</taxon>
    </lineage>
</organism>
<evidence type="ECO:0000256" key="2">
    <source>
        <dbReference type="ARBA" id="ARBA00022840"/>
    </source>
</evidence>
<feature type="coiled-coil region" evidence="3">
    <location>
        <begin position="520"/>
        <end position="674"/>
    </location>
</feature>
<reference evidence="5" key="1">
    <citation type="submission" date="2022-10" db="EMBL/GenBank/DDBJ databases">
        <authorList>
            <person name="Chen Y."/>
            <person name="Dougan E. K."/>
            <person name="Chan C."/>
            <person name="Rhodes N."/>
            <person name="Thang M."/>
        </authorList>
    </citation>
    <scope>NUCLEOTIDE SEQUENCE</scope>
</reference>
<evidence type="ECO:0000256" key="3">
    <source>
        <dbReference type="SAM" id="Coils"/>
    </source>
</evidence>
<keyword evidence="6" id="KW-0808">Transferase</keyword>
<gene>
    <name evidence="5" type="ORF">C1SCF055_LOCUS10388</name>
</gene>
<reference evidence="6 7" key="2">
    <citation type="submission" date="2024-05" db="EMBL/GenBank/DDBJ databases">
        <authorList>
            <person name="Chen Y."/>
            <person name="Shah S."/>
            <person name="Dougan E. K."/>
            <person name="Thang M."/>
            <person name="Chan C."/>
        </authorList>
    </citation>
    <scope>NUCLEOTIDE SEQUENCE [LARGE SCALE GENOMIC DNA]</scope>
</reference>
<evidence type="ECO:0000313" key="6">
    <source>
        <dbReference type="EMBL" id="CAL4770033.1"/>
    </source>
</evidence>
<dbReference type="InterPro" id="IPR000719">
    <property type="entry name" value="Prot_kinase_dom"/>
</dbReference>
<accession>A0A9P1C2M1</accession>
<evidence type="ECO:0000313" key="5">
    <source>
        <dbReference type="EMBL" id="CAI3982721.1"/>
    </source>
</evidence>
<dbReference type="PANTHER" id="PTHR27001:SF931">
    <property type="entry name" value="OS11G0664100 PROTEIN"/>
    <property type="match status" value="1"/>
</dbReference>
<dbReference type="GO" id="GO:0004672">
    <property type="term" value="F:protein kinase activity"/>
    <property type="evidence" value="ECO:0007669"/>
    <property type="project" value="InterPro"/>
</dbReference>
<protein>
    <submittedName>
        <fullName evidence="6">Protein NSP-INTERACTING KINASE 2 (LR R receptor-like serine/threonine-protein kinase NIK2)</fullName>
    </submittedName>
</protein>
<dbReference type="Pfam" id="PF00069">
    <property type="entry name" value="Pkinase"/>
    <property type="match status" value="1"/>
</dbReference>